<keyword evidence="7" id="KW-0175">Coiled coil</keyword>
<evidence type="ECO:0000256" key="4">
    <source>
        <dbReference type="ARBA" id="ARBA00022679"/>
    </source>
</evidence>
<dbReference type="PRINTS" id="PR00344">
    <property type="entry name" value="BCTRLSENSOR"/>
</dbReference>
<keyword evidence="5" id="KW-0418">Kinase</keyword>
<evidence type="ECO:0000256" key="5">
    <source>
        <dbReference type="ARBA" id="ARBA00022777"/>
    </source>
</evidence>
<dbReference type="InterPro" id="IPR005467">
    <property type="entry name" value="His_kinase_dom"/>
</dbReference>
<keyword evidence="6" id="KW-0902">Two-component regulatory system</keyword>
<feature type="region of interest" description="Disordered" evidence="8">
    <location>
        <begin position="781"/>
        <end position="802"/>
    </location>
</feature>
<feature type="transmembrane region" description="Helical" evidence="9">
    <location>
        <begin position="134"/>
        <end position="155"/>
    </location>
</feature>
<feature type="compositionally biased region" description="Polar residues" evidence="8">
    <location>
        <begin position="792"/>
        <end position="802"/>
    </location>
</feature>
<feature type="transmembrane region" description="Helical" evidence="9">
    <location>
        <begin position="167"/>
        <end position="188"/>
    </location>
</feature>
<dbReference type="SMART" id="SM00388">
    <property type="entry name" value="HisKA"/>
    <property type="match status" value="1"/>
</dbReference>
<dbReference type="InterPro" id="IPR036890">
    <property type="entry name" value="HATPase_C_sf"/>
</dbReference>
<evidence type="ECO:0000259" key="10">
    <source>
        <dbReference type="PROSITE" id="PS50109"/>
    </source>
</evidence>
<evidence type="ECO:0000256" key="8">
    <source>
        <dbReference type="SAM" id="MobiDB-lite"/>
    </source>
</evidence>
<feature type="domain" description="Histidine kinase" evidence="10">
    <location>
        <begin position="513"/>
        <end position="750"/>
    </location>
</feature>
<evidence type="ECO:0000256" key="9">
    <source>
        <dbReference type="SAM" id="Phobius"/>
    </source>
</evidence>
<dbReference type="PROSITE" id="PS50109">
    <property type="entry name" value="HIS_KIN"/>
    <property type="match status" value="1"/>
</dbReference>
<reference evidence="11" key="1">
    <citation type="submission" date="2020-04" db="EMBL/GenBank/DDBJ databases">
        <authorList>
            <person name="Zhang T."/>
        </authorList>
    </citation>
    <scope>NUCLEOTIDE SEQUENCE</scope>
    <source>
        <strain evidence="11">HKST-UBA17</strain>
    </source>
</reference>
<evidence type="ECO:0000256" key="7">
    <source>
        <dbReference type="SAM" id="Coils"/>
    </source>
</evidence>
<dbReference type="InterPro" id="IPR029016">
    <property type="entry name" value="GAF-like_dom_sf"/>
</dbReference>
<dbReference type="PANTHER" id="PTHR43711">
    <property type="entry name" value="TWO-COMPONENT HISTIDINE KINASE"/>
    <property type="match status" value="1"/>
</dbReference>
<dbReference type="GO" id="GO:0000155">
    <property type="term" value="F:phosphorelay sensor kinase activity"/>
    <property type="evidence" value="ECO:0007669"/>
    <property type="project" value="InterPro"/>
</dbReference>
<feature type="transmembrane region" description="Helical" evidence="9">
    <location>
        <begin position="95"/>
        <end position="114"/>
    </location>
</feature>
<dbReference type="EC" id="2.7.13.3" evidence="2"/>
<dbReference type="CDD" id="cd00082">
    <property type="entry name" value="HisKA"/>
    <property type="match status" value="1"/>
</dbReference>
<feature type="transmembrane region" description="Helical" evidence="9">
    <location>
        <begin position="200"/>
        <end position="219"/>
    </location>
</feature>
<dbReference type="InterPro" id="IPR004358">
    <property type="entry name" value="Sig_transdc_His_kin-like_C"/>
</dbReference>
<evidence type="ECO:0000256" key="3">
    <source>
        <dbReference type="ARBA" id="ARBA00022553"/>
    </source>
</evidence>
<feature type="coiled-coil region" evidence="7">
    <location>
        <begin position="479"/>
        <end position="506"/>
    </location>
</feature>
<dbReference type="Gene3D" id="3.30.565.10">
    <property type="entry name" value="Histidine kinase-like ATPase, C-terminal domain"/>
    <property type="match status" value="1"/>
</dbReference>
<feature type="transmembrane region" description="Helical" evidence="9">
    <location>
        <begin position="264"/>
        <end position="283"/>
    </location>
</feature>
<dbReference type="PANTHER" id="PTHR43711:SF1">
    <property type="entry name" value="HISTIDINE KINASE 1"/>
    <property type="match status" value="1"/>
</dbReference>
<feature type="transmembrane region" description="Helical" evidence="9">
    <location>
        <begin position="6"/>
        <end position="26"/>
    </location>
</feature>
<evidence type="ECO:0000256" key="2">
    <source>
        <dbReference type="ARBA" id="ARBA00012438"/>
    </source>
</evidence>
<evidence type="ECO:0000256" key="1">
    <source>
        <dbReference type="ARBA" id="ARBA00000085"/>
    </source>
</evidence>
<dbReference type="InterPro" id="IPR003594">
    <property type="entry name" value="HATPase_dom"/>
</dbReference>
<dbReference type="Gene3D" id="3.30.450.40">
    <property type="match status" value="1"/>
</dbReference>
<dbReference type="Gene3D" id="1.10.287.130">
    <property type="match status" value="1"/>
</dbReference>
<comment type="catalytic activity">
    <reaction evidence="1">
        <text>ATP + protein L-histidine = ADP + protein N-phospho-L-histidine.</text>
        <dbReference type="EC" id="2.7.13.3"/>
    </reaction>
</comment>
<dbReference type="EMBL" id="JAGQLN010000019">
    <property type="protein sequence ID" value="MCA9377131.1"/>
    <property type="molecule type" value="Genomic_DNA"/>
</dbReference>
<keyword evidence="3" id="KW-0597">Phosphoprotein</keyword>
<dbReference type="SUPFAM" id="SSF55781">
    <property type="entry name" value="GAF domain-like"/>
    <property type="match status" value="1"/>
</dbReference>
<name>A0A955KYF5_9BACT</name>
<dbReference type="InterPro" id="IPR036097">
    <property type="entry name" value="HisK_dim/P_sf"/>
</dbReference>
<feature type="transmembrane region" description="Helical" evidence="9">
    <location>
        <begin position="63"/>
        <end position="83"/>
    </location>
</feature>
<dbReference type="SMART" id="SM00387">
    <property type="entry name" value="HATPase_c"/>
    <property type="match status" value="1"/>
</dbReference>
<dbReference type="Proteomes" id="UP000741282">
    <property type="component" value="Unassembled WGS sequence"/>
</dbReference>
<feature type="transmembrane region" description="Helical" evidence="9">
    <location>
        <begin position="33"/>
        <end position="51"/>
    </location>
</feature>
<reference evidence="11" key="2">
    <citation type="journal article" date="2021" name="Microbiome">
        <title>Successional dynamics and alternative stable states in a saline activated sludge microbial community over 9 years.</title>
        <authorList>
            <person name="Wang Y."/>
            <person name="Ye J."/>
            <person name="Ju F."/>
            <person name="Liu L."/>
            <person name="Boyd J.A."/>
            <person name="Deng Y."/>
            <person name="Parks D.H."/>
            <person name="Jiang X."/>
            <person name="Yin X."/>
            <person name="Woodcroft B.J."/>
            <person name="Tyson G.W."/>
            <person name="Hugenholtz P."/>
            <person name="Polz M.F."/>
            <person name="Zhang T."/>
        </authorList>
    </citation>
    <scope>NUCLEOTIDE SEQUENCE</scope>
    <source>
        <strain evidence="11">HKST-UBA17</strain>
    </source>
</reference>
<organism evidence="11 12">
    <name type="scientific">Candidatus Dojkabacteria bacterium</name>
    <dbReference type="NCBI Taxonomy" id="2099670"/>
    <lineage>
        <taxon>Bacteria</taxon>
        <taxon>Candidatus Dojkabacteria</taxon>
    </lineage>
</organism>
<feature type="transmembrane region" description="Helical" evidence="9">
    <location>
        <begin position="231"/>
        <end position="252"/>
    </location>
</feature>
<evidence type="ECO:0000313" key="11">
    <source>
        <dbReference type="EMBL" id="MCA9377131.1"/>
    </source>
</evidence>
<sequence length="802" mass="90835">MLYMIFTVVSILGLTILAFLVLISSTVTKQNKFFFVMLSASLSVFIGVLFISNEPKDPLFDIISNRALYFFIPFITTSIYLVISSIIDPKFKPKAALALLPILISPLAFSNFVIDTITYLDKTPGYMLERGFLYVPFLIVSLSPIVYSIVSMIRIRSDLTGSRKLKITIVLFGLIIVSFGMTTTNVFLPIVLGNSSTGSIAPVWIFIWVVSLYYAIARYRLFGIRYISGKVLFFFTNAVSLYAFFNLGYWLHVSVWGGEYTIESITFGLFISLVIFTIFNGFLNSSERVIDDIFGLRDASTQKFLDHYLKIISTSLQIDTITDQTFQALHELLDVEKVGIVIFHDKTHEITYTKYSENVTSRFGTHYGISEILDYWGDMSSKEIILRDELLEYADNREDLTQERRLRIGRFVAIMHDEDIEAILPLNRAIKLNGVLLLKQRERSDAYSLSELNLLEQIISNVSIAFGRAVLYKEVTEFNETLRSKIDEATKDLQSKNSQLQEVRRRERDMMDIMGHELRTPLSIIKIKQSLLRSKAEKHPEQFTRDEFLQVDEAIRDALEREIRLLETMLSSTKIDAGRMELNLDEVELKRLIDNSILGHTSMAEDHKLELSVEPFDETLSIFADPVRIAEVLDNFVNNAIKYTPKGSVKISVETDEKFVTVHVKDTGIGISPDAVKHLGEKWYRENQYIEHVHENGDRGSNGNNIVRPGGSGLGLYVAFGLIKQMGGSVNVESELGKGSTFSFTVPRFVGQEAKMAGDKGKDLFKRMKLEAEVVEGDLFDTGTSDTEKTYSDNGNLNKSSS</sequence>
<evidence type="ECO:0000313" key="12">
    <source>
        <dbReference type="Proteomes" id="UP000741282"/>
    </source>
</evidence>
<proteinExistence type="predicted"/>
<keyword evidence="9" id="KW-1133">Transmembrane helix</keyword>
<evidence type="ECO:0000256" key="6">
    <source>
        <dbReference type="ARBA" id="ARBA00023012"/>
    </source>
</evidence>
<gene>
    <name evidence="11" type="ORF">KC685_04390</name>
</gene>
<keyword evidence="9" id="KW-0812">Transmembrane</keyword>
<keyword evidence="4" id="KW-0808">Transferase</keyword>
<dbReference type="InterPro" id="IPR003661">
    <property type="entry name" value="HisK_dim/P_dom"/>
</dbReference>
<dbReference type="Pfam" id="PF02518">
    <property type="entry name" value="HATPase_c"/>
    <property type="match status" value="1"/>
</dbReference>
<protein>
    <recommendedName>
        <fullName evidence="2">histidine kinase</fullName>
        <ecNumber evidence="2">2.7.13.3</ecNumber>
    </recommendedName>
</protein>
<dbReference type="AlphaFoldDB" id="A0A955KYF5"/>
<dbReference type="InterPro" id="IPR050736">
    <property type="entry name" value="Sensor_HK_Regulatory"/>
</dbReference>
<dbReference type="SUPFAM" id="SSF47384">
    <property type="entry name" value="Homodimeric domain of signal transducing histidine kinase"/>
    <property type="match status" value="1"/>
</dbReference>
<keyword evidence="9" id="KW-0472">Membrane</keyword>
<accession>A0A955KYF5</accession>
<comment type="caution">
    <text evidence="11">The sequence shown here is derived from an EMBL/GenBank/DDBJ whole genome shotgun (WGS) entry which is preliminary data.</text>
</comment>
<dbReference type="SUPFAM" id="SSF55874">
    <property type="entry name" value="ATPase domain of HSP90 chaperone/DNA topoisomerase II/histidine kinase"/>
    <property type="match status" value="1"/>
</dbReference>